<dbReference type="Pfam" id="PF07277">
    <property type="entry name" value="SapC"/>
    <property type="match status" value="1"/>
</dbReference>
<reference evidence="1 2" key="1">
    <citation type="submission" date="2020-05" db="EMBL/GenBank/DDBJ databases">
        <title>Complete genome sequencing of Campylobacter and Arcobacter type strains.</title>
        <authorList>
            <person name="Miller W.G."/>
            <person name="Yee E."/>
        </authorList>
    </citation>
    <scope>NUCLEOTIDE SEQUENCE [LARGE SCALE GENOMIC DNA]</scope>
    <source>
        <strain evidence="1 2">LMG 26156</strain>
    </source>
</reference>
<dbReference type="InterPro" id="IPR010836">
    <property type="entry name" value="SapC"/>
</dbReference>
<protein>
    <submittedName>
        <fullName evidence="1">SapC family protein</fullName>
    </submittedName>
</protein>
<evidence type="ECO:0000313" key="1">
    <source>
        <dbReference type="EMBL" id="QKF66635.1"/>
    </source>
</evidence>
<dbReference type="AlphaFoldDB" id="A0AAE7BAE7"/>
<sequence length="231" mass="26723">MHKKLEILNKIEHKNKGVSEVTDFLYSKELINAPLALSEFFEACKNYPIFFAKDKDGKWFSSVLLGYKENENLFVDENGAWKELHYIPAFIRSYPFILSNKESTKELLLTVESSFLNEKESSKKLFDENGNNSEFLNNVLKFLNQYYADSLSTSEFIKQLDEWELLEEKVANVVNSKNEKFSLNGFFVVNEEKLKHLSKKKKDDICAKNAYALITAHLISLSNIHKLGSIK</sequence>
<name>A0AAE7BAE7_9BACT</name>
<keyword evidence="2" id="KW-1185">Reference proteome</keyword>
<dbReference type="EMBL" id="CP053840">
    <property type="protein sequence ID" value="QKF66635.1"/>
    <property type="molecule type" value="Genomic_DNA"/>
</dbReference>
<evidence type="ECO:0000313" key="2">
    <source>
        <dbReference type="Proteomes" id="UP000503482"/>
    </source>
</evidence>
<proteinExistence type="predicted"/>
<gene>
    <name evidence="1" type="ORF">AVENP_1080</name>
</gene>
<dbReference type="RefSeq" id="WP_128358912.1">
    <property type="nucleotide sequence ID" value="NZ_CP053840.1"/>
</dbReference>
<accession>A0AAE7BAE7</accession>
<organism evidence="1 2">
    <name type="scientific">Arcobacter venerupis</name>
    <dbReference type="NCBI Taxonomy" id="1054033"/>
    <lineage>
        <taxon>Bacteria</taxon>
        <taxon>Pseudomonadati</taxon>
        <taxon>Campylobacterota</taxon>
        <taxon>Epsilonproteobacteria</taxon>
        <taxon>Campylobacterales</taxon>
        <taxon>Arcobacteraceae</taxon>
        <taxon>Arcobacter</taxon>
    </lineage>
</organism>
<dbReference type="KEGG" id="avp:AVENP_1080"/>
<dbReference type="Proteomes" id="UP000503482">
    <property type="component" value="Chromosome"/>
</dbReference>